<evidence type="ECO:0000313" key="3">
    <source>
        <dbReference type="EMBL" id="KAK3758232.1"/>
    </source>
</evidence>
<comment type="caution">
    <text evidence="3">The sequence shown here is derived from an EMBL/GenBank/DDBJ whole genome shotgun (WGS) entry which is preliminary data.</text>
</comment>
<dbReference type="Pfam" id="PF25273">
    <property type="entry name" value="DUF7869"/>
    <property type="match status" value="1"/>
</dbReference>
<dbReference type="PANTHER" id="PTHR10773:SF19">
    <property type="match status" value="1"/>
</dbReference>
<reference evidence="3" key="1">
    <citation type="journal article" date="2023" name="G3 (Bethesda)">
        <title>A reference genome for the long-term kleptoplast-retaining sea slug Elysia crispata morphotype clarki.</title>
        <authorList>
            <person name="Eastman K.E."/>
            <person name="Pendleton A.L."/>
            <person name="Shaikh M.A."/>
            <person name="Suttiyut T."/>
            <person name="Ogas R."/>
            <person name="Tomko P."/>
            <person name="Gavelis G."/>
            <person name="Widhalm J.R."/>
            <person name="Wisecaver J.H."/>
        </authorList>
    </citation>
    <scope>NUCLEOTIDE SEQUENCE</scope>
    <source>
        <strain evidence="3">ECLA1</strain>
    </source>
</reference>
<accession>A0AAE0YXU7</accession>
<dbReference type="Proteomes" id="UP001283361">
    <property type="component" value="Unassembled WGS sequence"/>
</dbReference>
<sequence length="606" mass="69874">MAAAKKEHMEAAEALAVLVDLMENSQLQVGVMMQIPDHSLELSQRGNEAESDMEAEDEQDVAYNPDTSPEPSTDSDTEMDPSHKPESIALCSPTKIRKRKPHQWKSNIRKKLRLEGDAHTNSVGKHQQKRELGPMCTSAFCKKSNLRNCSSLEETDRKEIFTSFWGMKSWECRKNYIQALVTAQPIKQKKNTTSSRRHTSLFYALKKFDGSIVSVCKKMFCSTLGISKRTIGSWTSGSFCKRSQGELLEADESELRTTAHKPKTKSPCSGKTKPVSEEDMKHLKIWLLDLPTVECHYCRQTDTYRDKKFLFPGTKKNLAREKKEKDKDDAKDDNSKSVWTMDLQAVHLSPKTNASSAYYKTKVQVHNMTYFNLGTKEGFCYTWDECNGNLSSEMFAYIHYIHFENYVKANPGKKHYIIWSDNCCHQNKNVTVANLLYHLARKYNVTIDQKFLVTGHTQMECDSMHSTIERNIQMIDIFTPTEYAVLFRTSRKRPFPYTVVEIEYHHPVKLGGQYFTSIRPGKGKGDPTVGDLKAIRYERGEVQYKLSHNDDWEMLPQRVREVELDTLQLFHQQSQITQRKFQDVVSMLSIMPTVHAKRYFENLPND</sequence>
<evidence type="ECO:0000256" key="1">
    <source>
        <dbReference type="SAM" id="MobiDB-lite"/>
    </source>
</evidence>
<proteinExistence type="predicted"/>
<feature type="domain" description="DUF7869" evidence="2">
    <location>
        <begin position="414"/>
        <end position="492"/>
    </location>
</feature>
<keyword evidence="4" id="KW-1185">Reference proteome</keyword>
<protein>
    <recommendedName>
        <fullName evidence="2">DUF7869 domain-containing protein</fullName>
    </recommendedName>
</protein>
<name>A0AAE0YXU7_9GAST</name>
<feature type="compositionally biased region" description="Acidic residues" evidence="1">
    <location>
        <begin position="49"/>
        <end position="60"/>
    </location>
</feature>
<dbReference type="PANTHER" id="PTHR10773">
    <property type="entry name" value="DNA-DIRECTED RNA POLYMERASES I, II, AND III SUBUNIT RPABC2"/>
    <property type="match status" value="1"/>
</dbReference>
<dbReference type="AlphaFoldDB" id="A0AAE0YXU7"/>
<feature type="region of interest" description="Disordered" evidence="1">
    <location>
        <begin position="40"/>
        <end position="129"/>
    </location>
</feature>
<feature type="compositionally biased region" description="Basic residues" evidence="1">
    <location>
        <begin position="95"/>
        <end position="112"/>
    </location>
</feature>
<gene>
    <name evidence="3" type="ORF">RRG08_061079</name>
</gene>
<evidence type="ECO:0000259" key="2">
    <source>
        <dbReference type="Pfam" id="PF25273"/>
    </source>
</evidence>
<organism evidence="3 4">
    <name type="scientific">Elysia crispata</name>
    <name type="common">lettuce slug</name>
    <dbReference type="NCBI Taxonomy" id="231223"/>
    <lineage>
        <taxon>Eukaryota</taxon>
        <taxon>Metazoa</taxon>
        <taxon>Spiralia</taxon>
        <taxon>Lophotrochozoa</taxon>
        <taxon>Mollusca</taxon>
        <taxon>Gastropoda</taxon>
        <taxon>Heterobranchia</taxon>
        <taxon>Euthyneura</taxon>
        <taxon>Panpulmonata</taxon>
        <taxon>Sacoglossa</taxon>
        <taxon>Placobranchoidea</taxon>
        <taxon>Plakobranchidae</taxon>
        <taxon>Elysia</taxon>
    </lineage>
</organism>
<dbReference type="InterPro" id="IPR057191">
    <property type="entry name" value="DUF7869"/>
</dbReference>
<dbReference type="EMBL" id="JAWDGP010005286">
    <property type="protein sequence ID" value="KAK3758232.1"/>
    <property type="molecule type" value="Genomic_DNA"/>
</dbReference>
<feature type="region of interest" description="Disordered" evidence="1">
    <location>
        <begin position="255"/>
        <end position="275"/>
    </location>
</feature>
<evidence type="ECO:0000313" key="4">
    <source>
        <dbReference type="Proteomes" id="UP001283361"/>
    </source>
</evidence>